<proteinExistence type="predicted"/>
<organism evidence="1 2">
    <name type="scientific">Gloeobacter morelensis MG652769</name>
    <dbReference type="NCBI Taxonomy" id="2781736"/>
    <lineage>
        <taxon>Bacteria</taxon>
        <taxon>Bacillati</taxon>
        <taxon>Cyanobacteriota</taxon>
        <taxon>Cyanophyceae</taxon>
        <taxon>Gloeobacterales</taxon>
        <taxon>Gloeobacteraceae</taxon>
        <taxon>Gloeobacter</taxon>
        <taxon>Gloeobacter morelensis</taxon>
    </lineage>
</organism>
<dbReference type="EMBL" id="CP063845">
    <property type="protein sequence ID" value="UFP93645.1"/>
    <property type="molecule type" value="Genomic_DNA"/>
</dbReference>
<sequence>MLSPTRHGALRTGFCPTPRGWTQAGTIAGKFALLLQAAEIGDRQRELGVDLPNFRRSGWYGLPVPADG</sequence>
<dbReference type="Proteomes" id="UP001054846">
    <property type="component" value="Chromosome"/>
</dbReference>
<reference evidence="1 2" key="1">
    <citation type="journal article" date="2021" name="Genome Biol. Evol.">
        <title>Complete Genome Sequencing of a Novel Gloeobacter Species from a Waterfall Cave in Mexico.</title>
        <authorList>
            <person name="Saw J.H."/>
            <person name="Cardona T."/>
            <person name="Montejano G."/>
        </authorList>
    </citation>
    <scope>NUCLEOTIDE SEQUENCE [LARGE SCALE GENOMIC DNA]</scope>
    <source>
        <strain evidence="1">MG652769</strain>
    </source>
</reference>
<keyword evidence="2" id="KW-1185">Reference proteome</keyword>
<name>A0ABY3PJ08_9CYAN</name>
<dbReference type="RefSeq" id="WP_230840695.1">
    <property type="nucleotide sequence ID" value="NZ_CP063845.1"/>
</dbReference>
<evidence type="ECO:0000313" key="1">
    <source>
        <dbReference type="EMBL" id="UFP93645.1"/>
    </source>
</evidence>
<evidence type="ECO:0000313" key="2">
    <source>
        <dbReference type="Proteomes" id="UP001054846"/>
    </source>
</evidence>
<protein>
    <submittedName>
        <fullName evidence="1">Uncharacterized protein</fullName>
    </submittedName>
</protein>
<gene>
    <name evidence="1" type="ORF">ISF26_17920</name>
</gene>
<accession>A0ABY3PJ08</accession>